<dbReference type="SMART" id="SM00326">
    <property type="entry name" value="SH3"/>
    <property type="match status" value="1"/>
</dbReference>
<dbReference type="Gene3D" id="2.30.30.40">
    <property type="entry name" value="SH3 Domains"/>
    <property type="match status" value="1"/>
</dbReference>
<reference evidence="4" key="1">
    <citation type="submission" date="2025-08" db="UniProtKB">
        <authorList>
            <consortium name="Ensembl"/>
        </authorList>
    </citation>
    <scope>IDENTIFICATION</scope>
</reference>
<dbReference type="GO" id="GO:0005884">
    <property type="term" value="C:actin filament"/>
    <property type="evidence" value="ECO:0007669"/>
    <property type="project" value="TreeGrafter"/>
</dbReference>
<dbReference type="SUPFAM" id="SSF50044">
    <property type="entry name" value="SH3-domain"/>
    <property type="match status" value="1"/>
</dbReference>
<protein>
    <submittedName>
        <fullName evidence="4">Proline-serine-threonine phosphatase interacting protein 1a</fullName>
    </submittedName>
</protein>
<evidence type="ECO:0000256" key="1">
    <source>
        <dbReference type="ARBA" id="ARBA00022443"/>
    </source>
</evidence>
<name>A0A8C6TGM8_9GOBI</name>
<dbReference type="InterPro" id="IPR036028">
    <property type="entry name" value="SH3-like_dom_sf"/>
</dbReference>
<reference evidence="4" key="2">
    <citation type="submission" date="2025-09" db="UniProtKB">
        <authorList>
            <consortium name="Ensembl"/>
        </authorList>
    </citation>
    <scope>IDENTIFICATION</scope>
</reference>
<feature type="domain" description="SH3" evidence="3">
    <location>
        <begin position="252"/>
        <end position="309"/>
    </location>
</feature>
<dbReference type="PRINTS" id="PR00452">
    <property type="entry name" value="SH3DOMAIN"/>
</dbReference>
<dbReference type="GO" id="GO:0051015">
    <property type="term" value="F:actin filament binding"/>
    <property type="evidence" value="ECO:0007669"/>
    <property type="project" value="TreeGrafter"/>
</dbReference>
<proteinExistence type="predicted"/>
<sequence length="309" mass="35760">MRALAEEKYGKELVSIARKAGEMENVGKQHMLLSMMLREEMKSMELFRERQKEHRRKLRSVQTMILLSHAVLSFQSKKSYELRCRDADEAEQTAEKITNTSTATPKVTEKVMLPPLLVRRMRFKYLANVEQLDKIRQEWEATYIRTCEMFQQQEEDRIVILRNCMWVHSNHLSSLCVQDDECYELIRTVLEKCDTTDDSNGFVELKSTCSTPPAPIEFQNYYQNDINSEKLESNRFGGVMKSIASCRTHLGQDRGEFKVIYEYMAQSADELSVCVGETVLVMQRGEDGWWTVQSNGKTGLVPGSYLSSE</sequence>
<dbReference type="Pfam" id="PF14604">
    <property type="entry name" value="SH3_9"/>
    <property type="match status" value="1"/>
</dbReference>
<dbReference type="GO" id="GO:0030041">
    <property type="term" value="P:actin filament polymerization"/>
    <property type="evidence" value="ECO:0007669"/>
    <property type="project" value="TreeGrafter"/>
</dbReference>
<dbReference type="Proteomes" id="UP000694523">
    <property type="component" value="Unplaced"/>
</dbReference>
<dbReference type="GO" id="GO:0005737">
    <property type="term" value="C:cytoplasm"/>
    <property type="evidence" value="ECO:0007669"/>
    <property type="project" value="TreeGrafter"/>
</dbReference>
<evidence type="ECO:0000313" key="4">
    <source>
        <dbReference type="Ensembl" id="ENSNMLP00000020125.1"/>
    </source>
</evidence>
<dbReference type="PROSITE" id="PS50002">
    <property type="entry name" value="SH3"/>
    <property type="match status" value="1"/>
</dbReference>
<dbReference type="Gene3D" id="1.20.1270.60">
    <property type="entry name" value="Arfaptin homology (AH) domain/BAR domain"/>
    <property type="match status" value="1"/>
</dbReference>
<accession>A0A8C6TGM8</accession>
<evidence type="ECO:0000259" key="3">
    <source>
        <dbReference type="PROSITE" id="PS50002"/>
    </source>
</evidence>
<evidence type="ECO:0000313" key="5">
    <source>
        <dbReference type="Proteomes" id="UP000694523"/>
    </source>
</evidence>
<dbReference type="PANTHER" id="PTHR23065">
    <property type="entry name" value="PROLINE-SERINE-THREONINE PHOSPHATASE INTERACTING PROTEIN 1"/>
    <property type="match status" value="1"/>
</dbReference>
<dbReference type="Ensembl" id="ENSNMLT00000022586.1">
    <property type="protein sequence ID" value="ENSNMLP00000020125.1"/>
    <property type="gene ID" value="ENSNMLG00000013141.1"/>
</dbReference>
<dbReference type="SUPFAM" id="SSF103657">
    <property type="entry name" value="BAR/IMD domain-like"/>
    <property type="match status" value="1"/>
</dbReference>
<evidence type="ECO:0000256" key="2">
    <source>
        <dbReference type="PROSITE-ProRule" id="PRU00192"/>
    </source>
</evidence>
<dbReference type="InterPro" id="IPR027267">
    <property type="entry name" value="AH/BAR_dom_sf"/>
</dbReference>
<dbReference type="PANTHER" id="PTHR23065:SF51">
    <property type="entry name" value="PROLINE-SERINE-THREONINE PHOSPHATASE-INTERACTING PROTEIN 1"/>
    <property type="match status" value="1"/>
</dbReference>
<dbReference type="GO" id="GO:0005886">
    <property type="term" value="C:plasma membrane"/>
    <property type="evidence" value="ECO:0007669"/>
    <property type="project" value="TreeGrafter"/>
</dbReference>
<organism evidence="4 5">
    <name type="scientific">Neogobius melanostomus</name>
    <name type="common">round goby</name>
    <dbReference type="NCBI Taxonomy" id="47308"/>
    <lineage>
        <taxon>Eukaryota</taxon>
        <taxon>Metazoa</taxon>
        <taxon>Chordata</taxon>
        <taxon>Craniata</taxon>
        <taxon>Vertebrata</taxon>
        <taxon>Euteleostomi</taxon>
        <taxon>Actinopterygii</taxon>
        <taxon>Neopterygii</taxon>
        <taxon>Teleostei</taxon>
        <taxon>Neoteleostei</taxon>
        <taxon>Acanthomorphata</taxon>
        <taxon>Gobiaria</taxon>
        <taxon>Gobiiformes</taxon>
        <taxon>Gobioidei</taxon>
        <taxon>Gobiidae</taxon>
        <taxon>Benthophilinae</taxon>
        <taxon>Neogobiini</taxon>
        <taxon>Neogobius</taxon>
    </lineage>
</organism>
<keyword evidence="1 2" id="KW-0728">SH3 domain</keyword>
<keyword evidence="5" id="KW-1185">Reference proteome</keyword>
<dbReference type="InterPro" id="IPR001452">
    <property type="entry name" value="SH3_domain"/>
</dbReference>
<dbReference type="AlphaFoldDB" id="A0A8C6TGM8"/>